<gene>
    <name evidence="9" type="ORF">AAW51_4569</name>
</gene>
<evidence type="ECO:0000256" key="6">
    <source>
        <dbReference type="ARBA" id="ARBA00023136"/>
    </source>
</evidence>
<protein>
    <submittedName>
        <fullName evidence="9">ABC transporter permease</fullName>
    </submittedName>
</protein>
<dbReference type="SUPFAM" id="SSF161098">
    <property type="entry name" value="MetI-like"/>
    <property type="match status" value="1"/>
</dbReference>
<dbReference type="InterPro" id="IPR035906">
    <property type="entry name" value="MetI-like_sf"/>
</dbReference>
<keyword evidence="6 7" id="KW-0472">Membrane</keyword>
<feature type="transmembrane region" description="Helical" evidence="7">
    <location>
        <begin position="151"/>
        <end position="172"/>
    </location>
</feature>
<evidence type="ECO:0000259" key="8">
    <source>
        <dbReference type="PROSITE" id="PS50928"/>
    </source>
</evidence>
<feature type="transmembrane region" description="Helical" evidence="7">
    <location>
        <begin position="32"/>
        <end position="49"/>
    </location>
</feature>
<dbReference type="Pfam" id="PF00528">
    <property type="entry name" value="BPD_transp_1"/>
    <property type="match status" value="1"/>
</dbReference>
<evidence type="ECO:0000256" key="1">
    <source>
        <dbReference type="ARBA" id="ARBA00004651"/>
    </source>
</evidence>
<name>A0A0G3BXP2_9BURK</name>
<organism evidence="9 10">
    <name type="scientific">Caldimonas brevitalea</name>
    <dbReference type="NCBI Taxonomy" id="413882"/>
    <lineage>
        <taxon>Bacteria</taxon>
        <taxon>Pseudomonadati</taxon>
        <taxon>Pseudomonadota</taxon>
        <taxon>Betaproteobacteria</taxon>
        <taxon>Burkholderiales</taxon>
        <taxon>Sphaerotilaceae</taxon>
        <taxon>Caldimonas</taxon>
    </lineage>
</organism>
<comment type="subcellular location">
    <subcellularLocation>
        <location evidence="1 7">Cell membrane</location>
        <topology evidence="1 7">Multi-pass membrane protein</topology>
    </subcellularLocation>
</comment>
<proteinExistence type="inferred from homology"/>
<dbReference type="PANTHER" id="PTHR30151:SF0">
    <property type="entry name" value="ABC TRANSPORTER PERMEASE PROTEIN MJ0413-RELATED"/>
    <property type="match status" value="1"/>
</dbReference>
<dbReference type="InterPro" id="IPR000515">
    <property type="entry name" value="MetI-like"/>
</dbReference>
<evidence type="ECO:0000313" key="9">
    <source>
        <dbReference type="EMBL" id="AKJ31260.1"/>
    </source>
</evidence>
<dbReference type="PROSITE" id="PS50928">
    <property type="entry name" value="ABC_TM1"/>
    <property type="match status" value="1"/>
</dbReference>
<evidence type="ECO:0000256" key="3">
    <source>
        <dbReference type="ARBA" id="ARBA00022475"/>
    </source>
</evidence>
<dbReference type="Proteomes" id="UP000035352">
    <property type="component" value="Chromosome"/>
</dbReference>
<feature type="domain" description="ABC transmembrane type-1" evidence="8">
    <location>
        <begin position="87"/>
        <end position="267"/>
    </location>
</feature>
<sequence length="285" mass="30409">MSAVAPVVAPLPTVAAGREARPRRAAATAGRWAARGLSLAACLLLWHWASTTHLNLGVITFANLPPPVEVAQAGWDLLQSPKLLHHLGYSLWRIAAGFAAAALLGIGLGLLIGRFRWAQSTLLPPLEVLRPIPAVAWIPLAILMFPSSEVSMIFITFTGALFPILLNTVHGVEAVDPRLIASARSLGTRGWQVFSQVVLPAAAPSIATGLAIGMGTCWFCLVSAEMISGQFGIGYYTWESYTLQNYAGIIVGMLWIGLFGMGSSALIRLVAQALMPWYAANRRSA</sequence>
<keyword evidence="2 7" id="KW-0813">Transport</keyword>
<evidence type="ECO:0000256" key="2">
    <source>
        <dbReference type="ARBA" id="ARBA00022448"/>
    </source>
</evidence>
<dbReference type="EMBL" id="CP011371">
    <property type="protein sequence ID" value="AKJ31260.1"/>
    <property type="molecule type" value="Genomic_DNA"/>
</dbReference>
<dbReference type="FunFam" id="1.10.3720.10:FF:000003">
    <property type="entry name" value="Aliphatic sulfonate ABC transporter permease"/>
    <property type="match status" value="1"/>
</dbReference>
<accession>A0A0G3BXP2</accession>
<evidence type="ECO:0000256" key="5">
    <source>
        <dbReference type="ARBA" id="ARBA00022989"/>
    </source>
</evidence>
<dbReference type="GO" id="GO:0005886">
    <property type="term" value="C:plasma membrane"/>
    <property type="evidence" value="ECO:0007669"/>
    <property type="project" value="UniProtKB-SubCell"/>
</dbReference>
<dbReference type="Gene3D" id="1.10.3720.10">
    <property type="entry name" value="MetI-like"/>
    <property type="match status" value="1"/>
</dbReference>
<keyword evidence="5 7" id="KW-1133">Transmembrane helix</keyword>
<dbReference type="PANTHER" id="PTHR30151">
    <property type="entry name" value="ALKANE SULFONATE ABC TRANSPORTER-RELATED, MEMBRANE SUBUNIT"/>
    <property type="match status" value="1"/>
</dbReference>
<evidence type="ECO:0000256" key="4">
    <source>
        <dbReference type="ARBA" id="ARBA00022692"/>
    </source>
</evidence>
<dbReference type="AlphaFoldDB" id="A0A0G3BXP2"/>
<dbReference type="STRING" id="413882.AAW51_4569"/>
<dbReference type="PATRIC" id="fig|413882.6.peg.4777"/>
<keyword evidence="4 7" id="KW-0812">Transmembrane</keyword>
<keyword evidence="10" id="KW-1185">Reference proteome</keyword>
<feature type="transmembrane region" description="Helical" evidence="7">
    <location>
        <begin position="91"/>
        <end position="115"/>
    </location>
</feature>
<dbReference type="OrthoDB" id="8545756at2"/>
<comment type="similarity">
    <text evidence="7">Belongs to the binding-protein-dependent transport system permease family.</text>
</comment>
<dbReference type="KEGG" id="pbh:AAW51_4569"/>
<feature type="transmembrane region" description="Helical" evidence="7">
    <location>
        <begin position="127"/>
        <end position="145"/>
    </location>
</feature>
<evidence type="ECO:0000313" key="10">
    <source>
        <dbReference type="Proteomes" id="UP000035352"/>
    </source>
</evidence>
<feature type="transmembrane region" description="Helical" evidence="7">
    <location>
        <begin position="193"/>
        <end position="226"/>
    </location>
</feature>
<reference evidence="9 10" key="1">
    <citation type="submission" date="2015-05" db="EMBL/GenBank/DDBJ databases">
        <authorList>
            <person name="Tang B."/>
            <person name="Yu Y."/>
        </authorList>
    </citation>
    <scope>NUCLEOTIDE SEQUENCE [LARGE SCALE GENOMIC DNA]</scope>
    <source>
        <strain evidence="9 10">DSM 7029</strain>
    </source>
</reference>
<dbReference type="RefSeq" id="WP_047196433.1">
    <property type="nucleotide sequence ID" value="NZ_CP011371.1"/>
</dbReference>
<evidence type="ECO:0000256" key="7">
    <source>
        <dbReference type="RuleBase" id="RU363032"/>
    </source>
</evidence>
<keyword evidence="3" id="KW-1003">Cell membrane</keyword>
<feature type="transmembrane region" description="Helical" evidence="7">
    <location>
        <begin position="246"/>
        <end position="267"/>
    </location>
</feature>
<dbReference type="GO" id="GO:0042918">
    <property type="term" value="P:alkanesulfonate transmembrane transport"/>
    <property type="evidence" value="ECO:0007669"/>
    <property type="project" value="UniProtKB-ARBA"/>
</dbReference>
<dbReference type="CDD" id="cd06261">
    <property type="entry name" value="TM_PBP2"/>
    <property type="match status" value="1"/>
</dbReference>